<dbReference type="Gene3D" id="3.40.50.80">
    <property type="entry name" value="Nucleotide-binding domain of ferredoxin-NADP reductase (FNR) module"/>
    <property type="match status" value="1"/>
</dbReference>
<dbReference type="GO" id="GO:0010181">
    <property type="term" value="F:FMN binding"/>
    <property type="evidence" value="ECO:0007669"/>
    <property type="project" value="InterPro"/>
</dbReference>
<dbReference type="Pfam" id="PF00258">
    <property type="entry name" value="Flavodoxin_1"/>
    <property type="match status" value="1"/>
</dbReference>
<dbReference type="SUPFAM" id="SSF63380">
    <property type="entry name" value="Riboflavin synthase domain-like"/>
    <property type="match status" value="1"/>
</dbReference>
<feature type="domain" description="Flavodoxin-like" evidence="4">
    <location>
        <begin position="23"/>
        <end position="198"/>
    </location>
</feature>
<dbReference type="WBParaSite" id="TREG1_34560.1">
    <property type="protein sequence ID" value="TREG1_34560.1"/>
    <property type="gene ID" value="TREG1_34560"/>
</dbReference>
<feature type="domain" description="FAD-binding FR-type" evidence="5">
    <location>
        <begin position="279"/>
        <end position="546"/>
    </location>
</feature>
<dbReference type="InterPro" id="IPR001094">
    <property type="entry name" value="Flavdoxin-like"/>
</dbReference>
<dbReference type="InterPro" id="IPR001433">
    <property type="entry name" value="OxRdtase_FAD/NAD-bd"/>
</dbReference>
<dbReference type="PROSITE" id="PS50902">
    <property type="entry name" value="FLAVODOXIN_LIKE"/>
    <property type="match status" value="1"/>
</dbReference>
<dbReference type="PRINTS" id="PR00371">
    <property type="entry name" value="FPNCR"/>
</dbReference>
<evidence type="ECO:0000256" key="2">
    <source>
        <dbReference type="ARBA" id="ARBA00022630"/>
    </source>
</evidence>
<dbReference type="GO" id="GO:0016491">
    <property type="term" value="F:oxidoreductase activity"/>
    <property type="evidence" value="ECO:0007669"/>
    <property type="project" value="InterPro"/>
</dbReference>
<dbReference type="InterPro" id="IPR029039">
    <property type="entry name" value="Flavoprotein-like_sf"/>
</dbReference>
<keyword evidence="2" id="KW-0285">Flavoprotein</keyword>
<dbReference type="PANTHER" id="PTHR19384">
    <property type="entry name" value="NITRIC OXIDE SYNTHASE-RELATED"/>
    <property type="match status" value="1"/>
</dbReference>
<comment type="cofactor">
    <cofactor evidence="1">
        <name>FAD</name>
        <dbReference type="ChEBI" id="CHEBI:57692"/>
    </cofactor>
</comment>
<evidence type="ECO:0000313" key="7">
    <source>
        <dbReference type="WBParaSite" id="TREG1_34560.1"/>
    </source>
</evidence>
<dbReference type="AlphaFoldDB" id="A0AA85JT01"/>
<sequence>MTFTQPFEMNHITSRTVSVEKCITILYGSQTGNAKDIAELLTLQAHRIFSHKCAAFHLQCPPKILLLPMNDYTPVSRLAKENGIVVFVCSTTGYGVPPDNMSQFWKKLMNRALIPGRSLPPDLRFAVLGLGDSSYTMFNFVAKKLYRRLVQLGATPLCFRYQKEKTFEENEDSALGLADDQSELGQNDVFKFWIPALWHSIIELFGIPLSEQLSMFVSWDNLKSPDFVFELWPKYDVTLRSVQSSHNVASLCEDSLNWQIAKQVEFDNEHSFMSKAVPANAQWFQVISSKRVTSTDHFQETRLLELSYKSPVSSNQVEFRPGAVLYVQPTNRKEDVLSLFQITGLDPTVRVKIDQRHPNFPLPSLFGALKENHCDVSVAWLASYYFDLNATPQQSFFVNFCAFANHCLRHSVTSTGNQTDRDRLRLEVGRLTELALAETSEAVNDLYDYVFRPCRRVIEILVDFPVTASLFTADCLFDVLPGPIRARPYSIASPSPKIELLIAVVNYRTRISTPRLGLASNYLASLSPGDCLSGWLGTVTGGFQFDKFLTSSPPPCLLIATGTGIAPFRSFLLYQRNSLVHHLKPDAYPTNVLFFGCRYSTKDYYFSTELSMLEQEGWLKVIPAFSRENISETSSSSSSSRRQYVQDQMKRYQEIVWSVLKSPQSHIFIVSSQKTMPKEVYEALIYSAVNTGCMDSTAAEDMISQMEKNNRIQIEAWS</sequence>
<dbReference type="Gene3D" id="2.40.30.10">
    <property type="entry name" value="Translation factors"/>
    <property type="match status" value="1"/>
</dbReference>
<evidence type="ECO:0000313" key="6">
    <source>
        <dbReference type="Proteomes" id="UP000050795"/>
    </source>
</evidence>
<evidence type="ECO:0000259" key="5">
    <source>
        <dbReference type="PROSITE" id="PS51384"/>
    </source>
</evidence>
<dbReference type="InterPro" id="IPR001709">
    <property type="entry name" value="Flavoprot_Pyr_Nucl_cyt_Rdtase"/>
</dbReference>
<dbReference type="GO" id="GO:0005829">
    <property type="term" value="C:cytosol"/>
    <property type="evidence" value="ECO:0007669"/>
    <property type="project" value="TreeGrafter"/>
</dbReference>
<protein>
    <recommendedName>
        <fullName evidence="8">NADPH-dependent diflavin oxidoreductase 1</fullName>
    </recommendedName>
</protein>
<dbReference type="Gene3D" id="3.40.50.360">
    <property type="match status" value="1"/>
</dbReference>
<evidence type="ECO:0008006" key="8">
    <source>
        <dbReference type="Google" id="ProtNLM"/>
    </source>
</evidence>
<dbReference type="SUPFAM" id="SSF52343">
    <property type="entry name" value="Ferredoxin reductase-like, C-terminal NADP-linked domain"/>
    <property type="match status" value="1"/>
</dbReference>
<dbReference type="PROSITE" id="PS51384">
    <property type="entry name" value="FAD_FR"/>
    <property type="match status" value="1"/>
</dbReference>
<keyword evidence="6" id="KW-1185">Reference proteome</keyword>
<dbReference type="GO" id="GO:0050660">
    <property type="term" value="F:flavin adenine dinucleotide binding"/>
    <property type="evidence" value="ECO:0007669"/>
    <property type="project" value="TreeGrafter"/>
</dbReference>
<dbReference type="InterPro" id="IPR008254">
    <property type="entry name" value="Flavodoxin/NO_synth"/>
</dbReference>
<organism evidence="6 7">
    <name type="scientific">Trichobilharzia regenti</name>
    <name type="common">Nasal bird schistosome</name>
    <dbReference type="NCBI Taxonomy" id="157069"/>
    <lineage>
        <taxon>Eukaryota</taxon>
        <taxon>Metazoa</taxon>
        <taxon>Spiralia</taxon>
        <taxon>Lophotrochozoa</taxon>
        <taxon>Platyhelminthes</taxon>
        <taxon>Trematoda</taxon>
        <taxon>Digenea</taxon>
        <taxon>Strigeidida</taxon>
        <taxon>Schistosomatoidea</taxon>
        <taxon>Schistosomatidae</taxon>
        <taxon>Trichobilharzia</taxon>
    </lineage>
</organism>
<dbReference type="Gene3D" id="1.20.990.10">
    <property type="entry name" value="NADPH-cytochrome p450 Reductase, Chain A, domain 3"/>
    <property type="match status" value="1"/>
</dbReference>
<dbReference type="PANTHER" id="PTHR19384:SF10">
    <property type="entry name" value="NADPH-DEPENDENT DIFLAVIN OXIDOREDUCTASE 1"/>
    <property type="match status" value="1"/>
</dbReference>
<name>A0AA85JT01_TRIRE</name>
<keyword evidence="3" id="KW-0274">FAD</keyword>
<proteinExistence type="predicted"/>
<dbReference type="Pfam" id="PF00175">
    <property type="entry name" value="NAD_binding_1"/>
    <property type="match status" value="1"/>
</dbReference>
<reference evidence="6" key="1">
    <citation type="submission" date="2022-06" db="EMBL/GenBank/DDBJ databases">
        <authorList>
            <person name="Berger JAMES D."/>
            <person name="Berger JAMES D."/>
        </authorList>
    </citation>
    <scope>NUCLEOTIDE SEQUENCE [LARGE SCALE GENOMIC DNA]</scope>
</reference>
<evidence type="ECO:0000256" key="1">
    <source>
        <dbReference type="ARBA" id="ARBA00001974"/>
    </source>
</evidence>
<reference evidence="7" key="2">
    <citation type="submission" date="2023-11" db="UniProtKB">
        <authorList>
            <consortium name="WormBaseParasite"/>
        </authorList>
    </citation>
    <scope>IDENTIFICATION</scope>
</reference>
<dbReference type="InterPro" id="IPR017938">
    <property type="entry name" value="Riboflavin_synthase-like_b-brl"/>
</dbReference>
<accession>A0AA85JT01</accession>
<evidence type="ECO:0000256" key="3">
    <source>
        <dbReference type="ARBA" id="ARBA00022827"/>
    </source>
</evidence>
<dbReference type="InterPro" id="IPR017927">
    <property type="entry name" value="FAD-bd_FR_type"/>
</dbReference>
<dbReference type="SUPFAM" id="SSF52218">
    <property type="entry name" value="Flavoproteins"/>
    <property type="match status" value="1"/>
</dbReference>
<dbReference type="InterPro" id="IPR039261">
    <property type="entry name" value="FNR_nucleotide-bd"/>
</dbReference>
<dbReference type="PRINTS" id="PR00369">
    <property type="entry name" value="FLAVODOXIN"/>
</dbReference>
<dbReference type="Proteomes" id="UP000050795">
    <property type="component" value="Unassembled WGS sequence"/>
</dbReference>
<dbReference type="InterPro" id="IPR023173">
    <property type="entry name" value="NADPH_Cyt_P450_Rdtase_alpha"/>
</dbReference>
<evidence type="ECO:0000259" key="4">
    <source>
        <dbReference type="PROSITE" id="PS50902"/>
    </source>
</evidence>